<proteinExistence type="predicted"/>
<keyword evidence="3" id="KW-0804">Transcription</keyword>
<gene>
    <name evidence="5" type="ORF">J2S15_000974</name>
</gene>
<dbReference type="Proteomes" id="UP001230220">
    <property type="component" value="Unassembled WGS sequence"/>
</dbReference>
<dbReference type="Pfam" id="PF02311">
    <property type="entry name" value="AraC_binding"/>
    <property type="match status" value="1"/>
</dbReference>
<dbReference type="SUPFAM" id="SSF51215">
    <property type="entry name" value="Regulatory protein AraC"/>
    <property type="match status" value="1"/>
</dbReference>
<protein>
    <submittedName>
        <fullName evidence="5">AraC-like DNA-binding protein</fullName>
    </submittedName>
</protein>
<dbReference type="InterPro" id="IPR020449">
    <property type="entry name" value="Tscrpt_reg_AraC-type_HTH"/>
</dbReference>
<evidence type="ECO:0000256" key="2">
    <source>
        <dbReference type="ARBA" id="ARBA00023125"/>
    </source>
</evidence>
<reference evidence="5 6" key="1">
    <citation type="submission" date="2023-07" db="EMBL/GenBank/DDBJ databases">
        <title>Genomic Encyclopedia of Type Strains, Phase IV (KMG-IV): sequencing the most valuable type-strain genomes for metagenomic binning, comparative biology and taxonomic classification.</title>
        <authorList>
            <person name="Goeker M."/>
        </authorList>
    </citation>
    <scope>NUCLEOTIDE SEQUENCE [LARGE SCALE GENOMIC DNA]</scope>
    <source>
        <strain evidence="5 6">DSM 16784</strain>
    </source>
</reference>
<dbReference type="EMBL" id="JAUSUR010000001">
    <property type="protein sequence ID" value="MDQ0360243.1"/>
    <property type="molecule type" value="Genomic_DNA"/>
</dbReference>
<evidence type="ECO:0000256" key="3">
    <source>
        <dbReference type="ARBA" id="ARBA00023163"/>
    </source>
</evidence>
<dbReference type="Gene3D" id="1.10.10.60">
    <property type="entry name" value="Homeodomain-like"/>
    <property type="match status" value="2"/>
</dbReference>
<dbReference type="PRINTS" id="PR00032">
    <property type="entry name" value="HTHARAC"/>
</dbReference>
<dbReference type="PANTHER" id="PTHR43280">
    <property type="entry name" value="ARAC-FAMILY TRANSCRIPTIONAL REGULATOR"/>
    <property type="match status" value="1"/>
</dbReference>
<dbReference type="InterPro" id="IPR037923">
    <property type="entry name" value="HTH-like"/>
</dbReference>
<feature type="domain" description="HTH araC/xylS-type" evidence="4">
    <location>
        <begin position="200"/>
        <end position="298"/>
    </location>
</feature>
<dbReference type="PROSITE" id="PS00041">
    <property type="entry name" value="HTH_ARAC_FAMILY_1"/>
    <property type="match status" value="1"/>
</dbReference>
<dbReference type="InterPro" id="IPR018060">
    <property type="entry name" value="HTH_AraC"/>
</dbReference>
<keyword evidence="1" id="KW-0805">Transcription regulation</keyword>
<evidence type="ECO:0000313" key="6">
    <source>
        <dbReference type="Proteomes" id="UP001230220"/>
    </source>
</evidence>
<evidence type="ECO:0000259" key="4">
    <source>
        <dbReference type="PROSITE" id="PS01124"/>
    </source>
</evidence>
<evidence type="ECO:0000313" key="5">
    <source>
        <dbReference type="EMBL" id="MDQ0360243.1"/>
    </source>
</evidence>
<dbReference type="InterPro" id="IPR003313">
    <property type="entry name" value="AraC-bd"/>
</dbReference>
<dbReference type="InterPro" id="IPR014710">
    <property type="entry name" value="RmlC-like_jellyroll"/>
</dbReference>
<sequence>MIKEIRVTNDYKEMIEYDDPSFPVEICIDDYECFYNNTLNTHWHNEIEFGIVIAGEVDFTVNNKKLNLKKNDCMLINANILHSAVQHKGVHNSKMFIAAFSPLLFSNDINSSLYTKHFTPFLESDFECCIFSNEEIYTEEIKQKLLDLYNLERNEVGYELRCISVLSELWVLIMMNMEDIQRKAIVQTKKRSNRNLEMTKQILAFITHNYGEDITVQTIAESVGISRSECYRSFKKFTSKSPLEYINDHRLSQASRLLVETTRTISDISMSCGFNSSSYFGKIFKKKYGCTPYAYRKTL</sequence>
<evidence type="ECO:0000256" key="1">
    <source>
        <dbReference type="ARBA" id="ARBA00023015"/>
    </source>
</evidence>
<organism evidence="5 6">
    <name type="scientific">Breznakia pachnodae</name>
    <dbReference type="NCBI Taxonomy" id="265178"/>
    <lineage>
        <taxon>Bacteria</taxon>
        <taxon>Bacillati</taxon>
        <taxon>Bacillota</taxon>
        <taxon>Erysipelotrichia</taxon>
        <taxon>Erysipelotrichales</taxon>
        <taxon>Erysipelotrichaceae</taxon>
        <taxon>Breznakia</taxon>
    </lineage>
</organism>
<dbReference type="Gene3D" id="2.60.120.10">
    <property type="entry name" value="Jelly Rolls"/>
    <property type="match status" value="1"/>
</dbReference>
<dbReference type="SUPFAM" id="SSF46689">
    <property type="entry name" value="Homeodomain-like"/>
    <property type="match status" value="2"/>
</dbReference>
<keyword evidence="6" id="KW-1185">Reference proteome</keyword>
<dbReference type="PROSITE" id="PS01124">
    <property type="entry name" value="HTH_ARAC_FAMILY_2"/>
    <property type="match status" value="1"/>
</dbReference>
<accession>A0ABU0E019</accession>
<dbReference type="RefSeq" id="WP_307405975.1">
    <property type="nucleotide sequence ID" value="NZ_JAUSUR010000001.1"/>
</dbReference>
<keyword evidence="2" id="KW-0238">DNA-binding</keyword>
<name>A0ABU0E019_9FIRM</name>
<dbReference type="Pfam" id="PF12833">
    <property type="entry name" value="HTH_18"/>
    <property type="match status" value="1"/>
</dbReference>
<dbReference type="InterPro" id="IPR009057">
    <property type="entry name" value="Homeodomain-like_sf"/>
</dbReference>
<dbReference type="PANTHER" id="PTHR43280:SF2">
    <property type="entry name" value="HTH-TYPE TRANSCRIPTIONAL REGULATOR EXSA"/>
    <property type="match status" value="1"/>
</dbReference>
<dbReference type="InterPro" id="IPR018062">
    <property type="entry name" value="HTH_AraC-typ_CS"/>
</dbReference>
<comment type="caution">
    <text evidence="5">The sequence shown here is derived from an EMBL/GenBank/DDBJ whole genome shotgun (WGS) entry which is preliminary data.</text>
</comment>
<dbReference type="SMART" id="SM00342">
    <property type="entry name" value="HTH_ARAC"/>
    <property type="match status" value="1"/>
</dbReference>